<evidence type="ECO:0000259" key="5">
    <source>
        <dbReference type="PROSITE" id="PS50110"/>
    </source>
</evidence>
<dbReference type="PROSITE" id="PS00622">
    <property type="entry name" value="HTH_LUXR_1"/>
    <property type="match status" value="1"/>
</dbReference>
<feature type="domain" description="HTH luxR-type" evidence="4">
    <location>
        <begin position="144"/>
        <end position="209"/>
    </location>
</feature>
<dbReference type="Proteomes" id="UP001205867">
    <property type="component" value="Unassembled WGS sequence"/>
</dbReference>
<dbReference type="SMART" id="SM00421">
    <property type="entry name" value="HTH_LUXR"/>
    <property type="match status" value="1"/>
</dbReference>
<comment type="caution">
    <text evidence="6">The sequence shown here is derived from an EMBL/GenBank/DDBJ whole genome shotgun (WGS) entry which is preliminary data.</text>
</comment>
<dbReference type="Pfam" id="PF00072">
    <property type="entry name" value="Response_reg"/>
    <property type="match status" value="1"/>
</dbReference>
<dbReference type="InterPro" id="IPR058245">
    <property type="entry name" value="NreC/VraR/RcsB-like_REC"/>
</dbReference>
<evidence type="ECO:0000313" key="6">
    <source>
        <dbReference type="EMBL" id="MCV7628065.1"/>
    </source>
</evidence>
<dbReference type="CDD" id="cd06170">
    <property type="entry name" value="LuxR_C_like"/>
    <property type="match status" value="1"/>
</dbReference>
<dbReference type="PRINTS" id="PR00038">
    <property type="entry name" value="HTHLUXR"/>
</dbReference>
<name>A0AAP3AF65_MICLU</name>
<dbReference type="SUPFAM" id="SSF52172">
    <property type="entry name" value="CheY-like"/>
    <property type="match status" value="1"/>
</dbReference>
<dbReference type="SMART" id="SM00448">
    <property type="entry name" value="REC"/>
    <property type="match status" value="1"/>
</dbReference>
<feature type="domain" description="Response regulatory" evidence="5">
    <location>
        <begin position="14"/>
        <end position="130"/>
    </location>
</feature>
<dbReference type="GO" id="GO:0003677">
    <property type="term" value="F:DNA binding"/>
    <property type="evidence" value="ECO:0007669"/>
    <property type="project" value="UniProtKB-KW"/>
</dbReference>
<accession>A0AAP3AF65</accession>
<gene>
    <name evidence="6" type="ORF">M3A82_001720</name>
</gene>
<dbReference type="GO" id="GO:0006355">
    <property type="term" value="P:regulation of DNA-templated transcription"/>
    <property type="evidence" value="ECO:0007669"/>
    <property type="project" value="InterPro"/>
</dbReference>
<evidence type="ECO:0000256" key="1">
    <source>
        <dbReference type="ARBA" id="ARBA00022553"/>
    </source>
</evidence>
<dbReference type="EMBL" id="JALXKZ020000002">
    <property type="protein sequence ID" value="MCV7628065.1"/>
    <property type="molecule type" value="Genomic_DNA"/>
</dbReference>
<dbReference type="Gene3D" id="3.40.50.2300">
    <property type="match status" value="1"/>
</dbReference>
<dbReference type="InterPro" id="IPR001789">
    <property type="entry name" value="Sig_transdc_resp-reg_receiver"/>
</dbReference>
<sequence>MGSGRGGVGVNDIRIVLADDEKLLRTALATLLEMEGGIRVEEVAADGNEAVEAVRRIDPDMLVTDMEMPGLDGVAAVATLRETHPDLPVVMLTRHARPGVLRRALKAGVTGFVTKSAEPEEIADVIRRVNSGQRWIDPDTTARAISDDCPLTDRELDALRATGEGYSVARIAQQLHLAEGTVRNYLSSAMQKTQTSTRHDAARFARRHEWL</sequence>
<dbReference type="CDD" id="cd17535">
    <property type="entry name" value="REC_NarL-like"/>
    <property type="match status" value="1"/>
</dbReference>
<dbReference type="AlphaFoldDB" id="A0AAP3AF65"/>
<reference evidence="6" key="1">
    <citation type="submission" date="2023-06" db="EMBL/GenBank/DDBJ databases">
        <title>lsaBGC provides a comprehensive framework for evolutionary analysis of biosynthetic gene clusters within focal taxa.</title>
        <authorList>
            <person name="Salamzade R."/>
            <person name="Sandstrom S."/>
            <person name="Kalan L.R."/>
        </authorList>
    </citation>
    <scope>NUCLEOTIDE SEQUENCE</scope>
    <source>
        <strain evidence="6">P3-SID899</strain>
    </source>
</reference>
<feature type="modified residue" description="4-aspartylphosphate" evidence="3">
    <location>
        <position position="65"/>
    </location>
</feature>
<dbReference type="InterPro" id="IPR011006">
    <property type="entry name" value="CheY-like_superfamily"/>
</dbReference>
<dbReference type="PROSITE" id="PS50043">
    <property type="entry name" value="HTH_LUXR_2"/>
    <property type="match status" value="1"/>
</dbReference>
<keyword evidence="2" id="KW-0238">DNA-binding</keyword>
<dbReference type="InterPro" id="IPR039420">
    <property type="entry name" value="WalR-like"/>
</dbReference>
<evidence type="ECO:0000259" key="4">
    <source>
        <dbReference type="PROSITE" id="PS50043"/>
    </source>
</evidence>
<proteinExistence type="predicted"/>
<dbReference type="GO" id="GO:0000160">
    <property type="term" value="P:phosphorelay signal transduction system"/>
    <property type="evidence" value="ECO:0007669"/>
    <property type="project" value="InterPro"/>
</dbReference>
<keyword evidence="1 3" id="KW-0597">Phosphoprotein</keyword>
<dbReference type="RefSeq" id="WP_050773786.1">
    <property type="nucleotide sequence ID" value="NZ_JAFDPA010000033.1"/>
</dbReference>
<evidence type="ECO:0000256" key="3">
    <source>
        <dbReference type="PROSITE-ProRule" id="PRU00169"/>
    </source>
</evidence>
<organism evidence="6 7">
    <name type="scientific">Micrococcus luteus</name>
    <name type="common">Micrococcus lysodeikticus</name>
    <dbReference type="NCBI Taxonomy" id="1270"/>
    <lineage>
        <taxon>Bacteria</taxon>
        <taxon>Bacillati</taxon>
        <taxon>Actinomycetota</taxon>
        <taxon>Actinomycetes</taxon>
        <taxon>Micrococcales</taxon>
        <taxon>Micrococcaceae</taxon>
        <taxon>Micrococcus</taxon>
    </lineage>
</organism>
<protein>
    <submittedName>
        <fullName evidence="6">Response regulator transcription factor</fullName>
    </submittedName>
</protein>
<dbReference type="InterPro" id="IPR000792">
    <property type="entry name" value="Tscrpt_reg_LuxR_C"/>
</dbReference>
<dbReference type="PANTHER" id="PTHR43214:SF42">
    <property type="entry name" value="TRANSCRIPTIONAL REGULATORY PROTEIN DESR"/>
    <property type="match status" value="1"/>
</dbReference>
<dbReference type="SUPFAM" id="SSF46894">
    <property type="entry name" value="C-terminal effector domain of the bipartite response regulators"/>
    <property type="match status" value="1"/>
</dbReference>
<evidence type="ECO:0000313" key="7">
    <source>
        <dbReference type="Proteomes" id="UP001205867"/>
    </source>
</evidence>
<dbReference type="InterPro" id="IPR016032">
    <property type="entry name" value="Sig_transdc_resp-reg_C-effctor"/>
</dbReference>
<dbReference type="PROSITE" id="PS50110">
    <property type="entry name" value="RESPONSE_REGULATORY"/>
    <property type="match status" value="1"/>
</dbReference>
<dbReference type="Pfam" id="PF00196">
    <property type="entry name" value="GerE"/>
    <property type="match status" value="1"/>
</dbReference>
<dbReference type="PANTHER" id="PTHR43214">
    <property type="entry name" value="TWO-COMPONENT RESPONSE REGULATOR"/>
    <property type="match status" value="1"/>
</dbReference>
<evidence type="ECO:0000256" key="2">
    <source>
        <dbReference type="ARBA" id="ARBA00023125"/>
    </source>
</evidence>